<evidence type="ECO:0000313" key="2">
    <source>
        <dbReference type="EMBL" id="OAV94563.1"/>
    </source>
</evidence>
<gene>
    <name evidence="2" type="ORF">PTTG_03780</name>
</gene>
<proteinExistence type="predicted"/>
<keyword evidence="4" id="KW-1185">Reference proteome</keyword>
<accession>A0A180GRH7</accession>
<evidence type="ECO:0000313" key="3">
    <source>
        <dbReference type="EnsemblFungi" id="PTTG_03780-t43_1-p1"/>
    </source>
</evidence>
<dbReference type="EnsemblFungi" id="PTTG_03780-t43_1">
    <property type="protein sequence ID" value="PTTG_03780-t43_1-p1"/>
    <property type="gene ID" value="PTTG_03780"/>
</dbReference>
<reference evidence="3 4" key="3">
    <citation type="journal article" date="2017" name="G3 (Bethesda)">
        <title>Comparative analysis highlights variable genome content of wheat rusts and divergence of the mating loci.</title>
        <authorList>
            <person name="Cuomo C.A."/>
            <person name="Bakkeren G."/>
            <person name="Khalil H.B."/>
            <person name="Panwar V."/>
            <person name="Joly D."/>
            <person name="Linning R."/>
            <person name="Sakthikumar S."/>
            <person name="Song X."/>
            <person name="Adiconis X."/>
            <person name="Fan L."/>
            <person name="Goldberg J.M."/>
            <person name="Levin J.Z."/>
            <person name="Young S."/>
            <person name="Zeng Q."/>
            <person name="Anikster Y."/>
            <person name="Bruce M."/>
            <person name="Wang M."/>
            <person name="Yin C."/>
            <person name="McCallum B."/>
            <person name="Szabo L.J."/>
            <person name="Hulbert S."/>
            <person name="Chen X."/>
            <person name="Fellers J.P."/>
        </authorList>
    </citation>
    <scope>NUCLEOTIDE SEQUENCE</scope>
    <source>
        <strain evidence="3">isolate 1-1 / race 1 (BBBD)</strain>
        <strain evidence="4">Isolate 1-1 / race 1 (BBBD)</strain>
    </source>
</reference>
<evidence type="ECO:0008006" key="5">
    <source>
        <dbReference type="Google" id="ProtNLM"/>
    </source>
</evidence>
<dbReference type="EMBL" id="ADAS02000038">
    <property type="protein sequence ID" value="OAV94563.1"/>
    <property type="molecule type" value="Genomic_DNA"/>
</dbReference>
<dbReference type="Proteomes" id="UP000005240">
    <property type="component" value="Unassembled WGS sequence"/>
</dbReference>
<reference evidence="3" key="4">
    <citation type="submission" date="2025-05" db="UniProtKB">
        <authorList>
            <consortium name="EnsemblFungi"/>
        </authorList>
    </citation>
    <scope>IDENTIFICATION</scope>
    <source>
        <strain evidence="3">isolate 1-1 / race 1 (BBBD)</strain>
    </source>
</reference>
<dbReference type="OrthoDB" id="2499360at2759"/>
<evidence type="ECO:0000313" key="4">
    <source>
        <dbReference type="Proteomes" id="UP000005240"/>
    </source>
</evidence>
<reference evidence="2" key="1">
    <citation type="submission" date="2009-11" db="EMBL/GenBank/DDBJ databases">
        <authorList>
            <consortium name="The Broad Institute Genome Sequencing Platform"/>
            <person name="Ward D."/>
            <person name="Feldgarden M."/>
            <person name="Earl A."/>
            <person name="Young S.K."/>
            <person name="Zeng Q."/>
            <person name="Koehrsen M."/>
            <person name="Alvarado L."/>
            <person name="Berlin A."/>
            <person name="Bochicchio J."/>
            <person name="Borenstein D."/>
            <person name="Chapman S.B."/>
            <person name="Chen Z."/>
            <person name="Engels R."/>
            <person name="Freedman E."/>
            <person name="Gellesch M."/>
            <person name="Goldberg J."/>
            <person name="Griggs A."/>
            <person name="Gujja S."/>
            <person name="Heilman E."/>
            <person name="Heiman D."/>
            <person name="Hepburn T."/>
            <person name="Howarth C."/>
            <person name="Jen D."/>
            <person name="Larson L."/>
            <person name="Lewis B."/>
            <person name="Mehta T."/>
            <person name="Park D."/>
            <person name="Pearson M."/>
            <person name="Roberts A."/>
            <person name="Saif S."/>
            <person name="Shea T."/>
            <person name="Shenoy N."/>
            <person name="Sisk P."/>
            <person name="Stolte C."/>
            <person name="Sykes S."/>
            <person name="Thomson T."/>
            <person name="Walk T."/>
            <person name="White J."/>
            <person name="Yandava C."/>
            <person name="Izard J."/>
            <person name="Baranova O.V."/>
            <person name="Blanton J.M."/>
            <person name="Tanner A.C."/>
            <person name="Dewhirst F.E."/>
            <person name="Haas B."/>
            <person name="Nusbaum C."/>
            <person name="Birren B."/>
        </authorList>
    </citation>
    <scope>NUCLEOTIDE SEQUENCE [LARGE SCALE GENOMIC DNA]</scope>
    <source>
        <strain evidence="2">1-1 BBBD Race 1</strain>
    </source>
</reference>
<name>A0A180GRH7_PUCT1</name>
<keyword evidence="1" id="KW-0732">Signal</keyword>
<organism evidence="2">
    <name type="scientific">Puccinia triticina (isolate 1-1 / race 1 (BBBD))</name>
    <name type="common">Brown leaf rust fungus</name>
    <dbReference type="NCBI Taxonomy" id="630390"/>
    <lineage>
        <taxon>Eukaryota</taxon>
        <taxon>Fungi</taxon>
        <taxon>Dikarya</taxon>
        <taxon>Basidiomycota</taxon>
        <taxon>Pucciniomycotina</taxon>
        <taxon>Pucciniomycetes</taxon>
        <taxon>Pucciniales</taxon>
        <taxon>Pucciniaceae</taxon>
        <taxon>Puccinia</taxon>
    </lineage>
</organism>
<dbReference type="AlphaFoldDB" id="A0A180GRH7"/>
<sequence>MKFATVATFAALSVPAVMATTHTMCYNYFLQKDGCVFSAAALDQRCPAPAKQHSTPVKAFAMASNSRMAKRSDVAVYKSASESHELERRYNTTRPSFAVAGGNGVCGYYDSKKEPGVCLWSGVPPVTVQTAGWLNGAKTSNCGKRVYIQRKGQPSTVKFVRVLDGCDFGTTRPDPGCFDIAVTIALFNLFNPTYDEQRAGELIGGITWDWDNLDNTHTQQAPV</sequence>
<reference evidence="2" key="2">
    <citation type="submission" date="2016-05" db="EMBL/GenBank/DDBJ databases">
        <title>Comparative analysis highlights variable genome content of wheat rusts and divergence of the mating loci.</title>
        <authorList>
            <person name="Cuomo C.A."/>
            <person name="Bakkeren G."/>
            <person name="Szabo L."/>
            <person name="Khalil H."/>
            <person name="Joly D."/>
            <person name="Goldberg J."/>
            <person name="Young S."/>
            <person name="Zeng Q."/>
            <person name="Fellers J."/>
        </authorList>
    </citation>
    <scope>NUCLEOTIDE SEQUENCE [LARGE SCALE GENOMIC DNA]</scope>
    <source>
        <strain evidence="2">1-1 BBBD Race 1</strain>
    </source>
</reference>
<dbReference type="VEuPathDB" id="FungiDB:PTTG_03780"/>
<evidence type="ECO:0000256" key="1">
    <source>
        <dbReference type="SAM" id="SignalP"/>
    </source>
</evidence>
<protein>
    <recommendedName>
        <fullName evidence="5">Secreted protein</fullName>
    </recommendedName>
</protein>
<feature type="signal peptide" evidence="1">
    <location>
        <begin position="1"/>
        <end position="19"/>
    </location>
</feature>
<feature type="chain" id="PRO_5008110204" description="Secreted protein" evidence="1">
    <location>
        <begin position="20"/>
        <end position="223"/>
    </location>
</feature>